<feature type="transmembrane region" description="Helical" evidence="1">
    <location>
        <begin position="6"/>
        <end position="24"/>
    </location>
</feature>
<accession>A0ABR8WJJ9</accession>
<organism evidence="2 3">
    <name type="scientific">Kaistella pullorum</name>
    <dbReference type="NCBI Taxonomy" id="2763074"/>
    <lineage>
        <taxon>Bacteria</taxon>
        <taxon>Pseudomonadati</taxon>
        <taxon>Bacteroidota</taxon>
        <taxon>Flavobacteriia</taxon>
        <taxon>Flavobacteriales</taxon>
        <taxon>Weeksellaceae</taxon>
        <taxon>Chryseobacterium group</taxon>
        <taxon>Kaistella</taxon>
    </lineage>
</organism>
<dbReference type="EMBL" id="JACSPS010000001">
    <property type="protein sequence ID" value="MBD8017122.1"/>
    <property type="molecule type" value="Genomic_DNA"/>
</dbReference>
<name>A0ABR8WJJ9_9FLAO</name>
<keyword evidence="3" id="KW-1185">Reference proteome</keyword>
<evidence type="ECO:0008006" key="4">
    <source>
        <dbReference type="Google" id="ProtNLM"/>
    </source>
</evidence>
<keyword evidence="1" id="KW-0472">Membrane</keyword>
<comment type="caution">
    <text evidence="2">The sequence shown here is derived from an EMBL/GenBank/DDBJ whole genome shotgun (WGS) entry which is preliminary data.</text>
</comment>
<proteinExistence type="predicted"/>
<evidence type="ECO:0000313" key="3">
    <source>
        <dbReference type="Proteomes" id="UP000626242"/>
    </source>
</evidence>
<sequence>MGHIGQQFFGVLLFIGFVMVGVALQEGRDTVDGIIPALIQLQDDARAVVGQGFFEEVFQLVGFGGEGCEFGGDLQGGRIVEVDDACKIFHVLQVLCIAEFRKINSIHDICVFS</sequence>
<protein>
    <recommendedName>
        <fullName evidence="4">Secreted protein</fullName>
    </recommendedName>
</protein>
<evidence type="ECO:0000256" key="1">
    <source>
        <dbReference type="SAM" id="Phobius"/>
    </source>
</evidence>
<keyword evidence="1" id="KW-0812">Transmembrane</keyword>
<evidence type="ECO:0000313" key="2">
    <source>
        <dbReference type="EMBL" id="MBD8017122.1"/>
    </source>
</evidence>
<gene>
    <name evidence="2" type="ORF">H9628_01435</name>
</gene>
<dbReference type="Proteomes" id="UP000626242">
    <property type="component" value="Unassembled WGS sequence"/>
</dbReference>
<keyword evidence="1" id="KW-1133">Transmembrane helix</keyword>
<reference evidence="2 3" key="1">
    <citation type="submission" date="2020-08" db="EMBL/GenBank/DDBJ databases">
        <title>A Genomic Blueprint of the Chicken Gut Microbiome.</title>
        <authorList>
            <person name="Gilroy R."/>
            <person name="Ravi A."/>
            <person name="Getino M."/>
            <person name="Pursley I."/>
            <person name="Horton D.L."/>
            <person name="Alikhan N.-F."/>
            <person name="Baker D."/>
            <person name="Gharbi K."/>
            <person name="Hall N."/>
            <person name="Watson M."/>
            <person name="Adriaenssens E.M."/>
            <person name="Foster-Nyarko E."/>
            <person name="Jarju S."/>
            <person name="Secka A."/>
            <person name="Antonio M."/>
            <person name="Oren A."/>
            <person name="Chaudhuri R."/>
            <person name="La Ragione R.M."/>
            <person name="Hildebrand F."/>
            <person name="Pallen M.J."/>
        </authorList>
    </citation>
    <scope>NUCLEOTIDE SEQUENCE [LARGE SCALE GENOMIC DNA]</scope>
    <source>
        <strain evidence="2 3">Sa1CVA4</strain>
    </source>
</reference>
<dbReference type="RefSeq" id="WP_251832333.1">
    <property type="nucleotide sequence ID" value="NZ_JACSPS010000001.1"/>
</dbReference>